<protein>
    <submittedName>
        <fullName evidence="2">Uncharacterized protein</fullName>
    </submittedName>
</protein>
<reference evidence="2 3" key="1">
    <citation type="submission" date="2020-08" db="EMBL/GenBank/DDBJ databases">
        <authorList>
            <person name="Koutsovoulos G."/>
            <person name="Danchin GJ E."/>
        </authorList>
    </citation>
    <scope>NUCLEOTIDE SEQUENCE [LARGE SCALE GENOMIC DNA]</scope>
</reference>
<sequence>MEKISLLSFSIFFPIFFISLLQFIPENSEAALARAYIKKGDKFEFPVAGKLLVKRKTKKHDVEQYLWAGKCGGSDGKQRWTTDGKNQIGEAKLDWATGNLTIENFSEEDEGAYSFPLEKASPGLATSLVIVELKKDGD</sequence>
<dbReference type="OrthoDB" id="5823554at2759"/>
<evidence type="ECO:0000313" key="3">
    <source>
        <dbReference type="Proteomes" id="UP000580250"/>
    </source>
</evidence>
<dbReference type="Proteomes" id="UP000580250">
    <property type="component" value="Unassembled WGS sequence"/>
</dbReference>
<comment type="caution">
    <text evidence="2">The sequence shown here is derived from an EMBL/GenBank/DDBJ whole genome shotgun (WGS) entry which is preliminary data.</text>
</comment>
<name>A0A6V7VEB7_MELEN</name>
<organism evidence="2 3">
    <name type="scientific">Meloidogyne enterolobii</name>
    <name type="common">Root-knot nematode worm</name>
    <name type="synonym">Meloidogyne mayaguensis</name>
    <dbReference type="NCBI Taxonomy" id="390850"/>
    <lineage>
        <taxon>Eukaryota</taxon>
        <taxon>Metazoa</taxon>
        <taxon>Ecdysozoa</taxon>
        <taxon>Nematoda</taxon>
        <taxon>Chromadorea</taxon>
        <taxon>Rhabditida</taxon>
        <taxon>Tylenchina</taxon>
        <taxon>Tylenchomorpha</taxon>
        <taxon>Tylenchoidea</taxon>
        <taxon>Meloidogynidae</taxon>
        <taxon>Meloidogyninae</taxon>
        <taxon>Meloidogyne</taxon>
    </lineage>
</organism>
<evidence type="ECO:0000313" key="2">
    <source>
        <dbReference type="EMBL" id="CAD2173267.1"/>
    </source>
</evidence>
<feature type="transmembrane region" description="Helical" evidence="1">
    <location>
        <begin position="6"/>
        <end position="24"/>
    </location>
</feature>
<evidence type="ECO:0000256" key="1">
    <source>
        <dbReference type="SAM" id="Phobius"/>
    </source>
</evidence>
<dbReference type="AlphaFoldDB" id="A0A6V7VEB7"/>
<keyword evidence="1" id="KW-1133">Transmembrane helix</keyword>
<dbReference type="EMBL" id="CAJEWN010000215">
    <property type="protein sequence ID" value="CAD2173267.1"/>
    <property type="molecule type" value="Genomic_DNA"/>
</dbReference>
<accession>A0A6V7VEB7</accession>
<keyword evidence="1" id="KW-0472">Membrane</keyword>
<gene>
    <name evidence="2" type="ORF">MENT_LOCUS24867</name>
</gene>
<proteinExistence type="predicted"/>
<keyword evidence="1" id="KW-0812">Transmembrane</keyword>